<reference evidence="2" key="1">
    <citation type="submission" date="2023-05" db="EMBL/GenBank/DDBJ databases">
        <title>Nepenthes gracilis genome sequencing.</title>
        <authorList>
            <person name="Fukushima K."/>
        </authorList>
    </citation>
    <scope>NUCLEOTIDE SEQUENCE</scope>
    <source>
        <strain evidence="2">SING2019-196</strain>
    </source>
</reference>
<keyword evidence="3" id="KW-1185">Reference proteome</keyword>
<proteinExistence type="predicted"/>
<accession>A0AAD3T4Q9</accession>
<protein>
    <submittedName>
        <fullName evidence="2">Uncharacterized protein</fullName>
    </submittedName>
</protein>
<feature type="region of interest" description="Disordered" evidence="1">
    <location>
        <begin position="81"/>
        <end position="108"/>
    </location>
</feature>
<dbReference type="AlphaFoldDB" id="A0AAD3T4Q9"/>
<evidence type="ECO:0000256" key="1">
    <source>
        <dbReference type="SAM" id="MobiDB-lite"/>
    </source>
</evidence>
<name>A0AAD3T4Q9_NEPGR</name>
<gene>
    <name evidence="2" type="ORF">Nepgr_025426</name>
</gene>
<dbReference type="EMBL" id="BSYO01000026">
    <property type="protein sequence ID" value="GMH23583.1"/>
    <property type="molecule type" value="Genomic_DNA"/>
</dbReference>
<organism evidence="2 3">
    <name type="scientific">Nepenthes gracilis</name>
    <name type="common">Slender pitcher plant</name>
    <dbReference type="NCBI Taxonomy" id="150966"/>
    <lineage>
        <taxon>Eukaryota</taxon>
        <taxon>Viridiplantae</taxon>
        <taxon>Streptophyta</taxon>
        <taxon>Embryophyta</taxon>
        <taxon>Tracheophyta</taxon>
        <taxon>Spermatophyta</taxon>
        <taxon>Magnoliopsida</taxon>
        <taxon>eudicotyledons</taxon>
        <taxon>Gunneridae</taxon>
        <taxon>Pentapetalae</taxon>
        <taxon>Caryophyllales</taxon>
        <taxon>Nepenthaceae</taxon>
        <taxon>Nepenthes</taxon>
    </lineage>
</organism>
<sequence>MPSGYLITELYTDTFLATVDSLRNKSSDRGGDFGGRIIDQAFLIGGEQAVCFIGLEISTIRDDDFGGATVIKEEVTVFDEGRSREGGGVGGAQSGRRKDEDDDIPQWR</sequence>
<comment type="caution">
    <text evidence="2">The sequence shown here is derived from an EMBL/GenBank/DDBJ whole genome shotgun (WGS) entry which is preliminary data.</text>
</comment>
<evidence type="ECO:0000313" key="2">
    <source>
        <dbReference type="EMBL" id="GMH23583.1"/>
    </source>
</evidence>
<evidence type="ECO:0000313" key="3">
    <source>
        <dbReference type="Proteomes" id="UP001279734"/>
    </source>
</evidence>
<dbReference type="Proteomes" id="UP001279734">
    <property type="component" value="Unassembled WGS sequence"/>
</dbReference>